<dbReference type="GO" id="GO:0043138">
    <property type="term" value="F:3'-5' DNA helicase activity"/>
    <property type="evidence" value="ECO:0007669"/>
    <property type="project" value="UniProtKB-EC"/>
</dbReference>
<dbReference type="EC" id="5.6.2.4" evidence="3"/>
<feature type="transmembrane region" description="Helical" evidence="4">
    <location>
        <begin position="7"/>
        <end position="30"/>
    </location>
</feature>
<dbReference type="PANTHER" id="PTHR13710">
    <property type="entry name" value="DNA HELICASE RECQ FAMILY MEMBER"/>
    <property type="match status" value="1"/>
</dbReference>
<dbReference type="Proteomes" id="UP000596742">
    <property type="component" value="Unassembled WGS sequence"/>
</dbReference>
<evidence type="ECO:0000256" key="2">
    <source>
        <dbReference type="ARBA" id="ARBA00034617"/>
    </source>
</evidence>
<evidence type="ECO:0000259" key="5">
    <source>
        <dbReference type="PROSITE" id="PS51194"/>
    </source>
</evidence>
<dbReference type="AlphaFoldDB" id="A0A8B6EWT4"/>
<gene>
    <name evidence="6" type="ORF">MGAL_10B064329</name>
</gene>
<dbReference type="PANTHER" id="PTHR13710:SF154">
    <property type="entry name" value="RECQ HELICASE, PUTATIVE (AFU_ORTHOLOGUE AFUA_6G14720)-RELATED"/>
    <property type="match status" value="1"/>
</dbReference>
<keyword evidence="4" id="KW-0812">Transmembrane</keyword>
<organism evidence="6 7">
    <name type="scientific">Mytilus galloprovincialis</name>
    <name type="common">Mediterranean mussel</name>
    <dbReference type="NCBI Taxonomy" id="29158"/>
    <lineage>
        <taxon>Eukaryota</taxon>
        <taxon>Metazoa</taxon>
        <taxon>Spiralia</taxon>
        <taxon>Lophotrochozoa</taxon>
        <taxon>Mollusca</taxon>
        <taxon>Bivalvia</taxon>
        <taxon>Autobranchia</taxon>
        <taxon>Pteriomorphia</taxon>
        <taxon>Mytilida</taxon>
        <taxon>Mytiloidea</taxon>
        <taxon>Mytilidae</taxon>
        <taxon>Mytilinae</taxon>
        <taxon>Mytilus</taxon>
    </lineage>
</organism>
<comment type="catalytic activity">
    <reaction evidence="2">
        <text>Couples ATP hydrolysis with the unwinding of duplex DNA by translocating in the 3'-5' direction.</text>
        <dbReference type="EC" id="5.6.2.4"/>
    </reaction>
</comment>
<comment type="caution">
    <text evidence="6">The sequence shown here is derived from an EMBL/GenBank/DDBJ whole genome shotgun (WGS) entry which is preliminary data.</text>
</comment>
<dbReference type="GO" id="GO:0009378">
    <property type="term" value="F:four-way junction helicase activity"/>
    <property type="evidence" value="ECO:0007669"/>
    <property type="project" value="TreeGrafter"/>
</dbReference>
<dbReference type="Gene3D" id="3.40.50.300">
    <property type="entry name" value="P-loop containing nucleotide triphosphate hydrolases"/>
    <property type="match status" value="1"/>
</dbReference>
<dbReference type="GO" id="GO:0005737">
    <property type="term" value="C:cytoplasm"/>
    <property type="evidence" value="ECO:0007669"/>
    <property type="project" value="TreeGrafter"/>
</dbReference>
<dbReference type="PROSITE" id="PS51194">
    <property type="entry name" value="HELICASE_CTER"/>
    <property type="match status" value="1"/>
</dbReference>
<evidence type="ECO:0000313" key="6">
    <source>
        <dbReference type="EMBL" id="VDI41173.1"/>
    </source>
</evidence>
<evidence type="ECO:0000256" key="1">
    <source>
        <dbReference type="ARBA" id="ARBA00005446"/>
    </source>
</evidence>
<dbReference type="EMBL" id="UYJE01005868">
    <property type="protein sequence ID" value="VDI41173.1"/>
    <property type="molecule type" value="Genomic_DNA"/>
</dbReference>
<name>A0A8B6EWT4_MYTGA</name>
<dbReference type="InterPro" id="IPR001650">
    <property type="entry name" value="Helicase_C-like"/>
</dbReference>
<keyword evidence="7" id="KW-1185">Reference proteome</keyword>
<protein>
    <recommendedName>
        <fullName evidence="3">DNA 3'-5' helicase</fullName>
        <ecNumber evidence="3">5.6.2.4</ecNumber>
    </recommendedName>
</protein>
<dbReference type="GO" id="GO:0000724">
    <property type="term" value="P:double-strand break repair via homologous recombination"/>
    <property type="evidence" value="ECO:0007669"/>
    <property type="project" value="TreeGrafter"/>
</dbReference>
<accession>A0A8B6EWT4</accession>
<dbReference type="OrthoDB" id="6199136at2759"/>
<keyword evidence="4" id="KW-1133">Transmembrane helix</keyword>
<comment type="similarity">
    <text evidence="1">Belongs to the helicase family. RecQ subfamily.</text>
</comment>
<evidence type="ECO:0000313" key="7">
    <source>
        <dbReference type="Proteomes" id="UP000596742"/>
    </source>
</evidence>
<proteinExistence type="inferred from homology"/>
<dbReference type="GO" id="GO:0005694">
    <property type="term" value="C:chromosome"/>
    <property type="evidence" value="ECO:0007669"/>
    <property type="project" value="TreeGrafter"/>
</dbReference>
<sequence>MSSDIRIVFATTALGMGFDVVACHIIILYGSPRSILDLVQEIGRLGRENSNSRNITAQLLSIKKCQQGSQDSQDSLPNKYLQKTGYDEMTQNSRETVEGLVIGASFVREELSIYIEDVGMVTTSIELMRNIFPTNVFEEGINRRCTVNNGELTYNDGNDPTNTTVDDDDLPTAYYIRPGFIIRTQILKLGTSSNANNNIVASAEVQKTASLYGKQAPMTFKNSEFVGRGGLRRRL</sequence>
<evidence type="ECO:0000256" key="3">
    <source>
        <dbReference type="ARBA" id="ARBA00034808"/>
    </source>
</evidence>
<evidence type="ECO:0000256" key="4">
    <source>
        <dbReference type="SAM" id="Phobius"/>
    </source>
</evidence>
<keyword evidence="4" id="KW-0472">Membrane</keyword>
<dbReference type="SUPFAM" id="SSF52540">
    <property type="entry name" value="P-loop containing nucleoside triphosphate hydrolases"/>
    <property type="match status" value="1"/>
</dbReference>
<feature type="domain" description="Helicase C-terminal" evidence="5">
    <location>
        <begin position="1"/>
        <end position="101"/>
    </location>
</feature>
<dbReference type="Pfam" id="PF00271">
    <property type="entry name" value="Helicase_C"/>
    <property type="match status" value="1"/>
</dbReference>
<dbReference type="InterPro" id="IPR027417">
    <property type="entry name" value="P-loop_NTPase"/>
</dbReference>
<reference evidence="6" key="1">
    <citation type="submission" date="2018-11" db="EMBL/GenBank/DDBJ databases">
        <authorList>
            <person name="Alioto T."/>
            <person name="Alioto T."/>
        </authorList>
    </citation>
    <scope>NUCLEOTIDE SEQUENCE</scope>
</reference>